<organism evidence="2 3">
    <name type="scientific">Teratosphaeria nubilosa</name>
    <dbReference type="NCBI Taxonomy" id="161662"/>
    <lineage>
        <taxon>Eukaryota</taxon>
        <taxon>Fungi</taxon>
        <taxon>Dikarya</taxon>
        <taxon>Ascomycota</taxon>
        <taxon>Pezizomycotina</taxon>
        <taxon>Dothideomycetes</taxon>
        <taxon>Dothideomycetidae</taxon>
        <taxon>Mycosphaerellales</taxon>
        <taxon>Teratosphaeriaceae</taxon>
        <taxon>Teratosphaeria</taxon>
    </lineage>
</organism>
<feature type="compositionally biased region" description="Polar residues" evidence="1">
    <location>
        <begin position="296"/>
        <end position="309"/>
    </location>
</feature>
<protein>
    <submittedName>
        <fullName evidence="2">Uncharacterized protein</fullName>
    </submittedName>
</protein>
<reference evidence="2" key="1">
    <citation type="journal article" date="2020" name="Stud. Mycol.">
        <title>101 Dothideomycetes genomes: a test case for predicting lifestyles and emergence of pathogens.</title>
        <authorList>
            <person name="Haridas S."/>
            <person name="Albert R."/>
            <person name="Binder M."/>
            <person name="Bloem J."/>
            <person name="Labutti K."/>
            <person name="Salamov A."/>
            <person name="Andreopoulos B."/>
            <person name="Baker S."/>
            <person name="Barry K."/>
            <person name="Bills G."/>
            <person name="Bluhm B."/>
            <person name="Cannon C."/>
            <person name="Castanera R."/>
            <person name="Culley D."/>
            <person name="Daum C."/>
            <person name="Ezra D."/>
            <person name="Gonzalez J."/>
            <person name="Henrissat B."/>
            <person name="Kuo A."/>
            <person name="Liang C."/>
            <person name="Lipzen A."/>
            <person name="Lutzoni F."/>
            <person name="Magnuson J."/>
            <person name="Mondo S."/>
            <person name="Nolan M."/>
            <person name="Ohm R."/>
            <person name="Pangilinan J."/>
            <person name="Park H.-J."/>
            <person name="Ramirez L."/>
            <person name="Alfaro M."/>
            <person name="Sun H."/>
            <person name="Tritt A."/>
            <person name="Yoshinaga Y."/>
            <person name="Zwiers L.-H."/>
            <person name="Turgeon B."/>
            <person name="Goodwin S."/>
            <person name="Spatafora J."/>
            <person name="Crous P."/>
            <person name="Grigoriev I."/>
        </authorList>
    </citation>
    <scope>NUCLEOTIDE SEQUENCE</scope>
    <source>
        <strain evidence="2">CBS 116005</strain>
    </source>
</reference>
<dbReference type="EMBL" id="ML995880">
    <property type="protein sequence ID" value="KAF2765948.1"/>
    <property type="molecule type" value="Genomic_DNA"/>
</dbReference>
<feature type="region of interest" description="Disordered" evidence="1">
    <location>
        <begin position="251"/>
        <end position="354"/>
    </location>
</feature>
<name>A0A6G1L0K5_9PEZI</name>
<dbReference type="AlphaFoldDB" id="A0A6G1L0K5"/>
<accession>A0A6G1L0K5</accession>
<keyword evidence="3" id="KW-1185">Reference proteome</keyword>
<evidence type="ECO:0000313" key="3">
    <source>
        <dbReference type="Proteomes" id="UP000799436"/>
    </source>
</evidence>
<evidence type="ECO:0000313" key="2">
    <source>
        <dbReference type="EMBL" id="KAF2765948.1"/>
    </source>
</evidence>
<gene>
    <name evidence="2" type="ORF">EJ03DRAFT_193954</name>
</gene>
<feature type="compositionally biased region" description="Low complexity" evidence="1">
    <location>
        <begin position="258"/>
        <end position="267"/>
    </location>
</feature>
<feature type="region of interest" description="Disordered" evidence="1">
    <location>
        <begin position="428"/>
        <end position="497"/>
    </location>
</feature>
<dbReference type="Proteomes" id="UP000799436">
    <property type="component" value="Unassembled WGS sequence"/>
</dbReference>
<proteinExistence type="predicted"/>
<sequence>MNKAAVQHQQESHSLPSRIFLASSYCSSSINALSTCQTSTHGIKARQRVSRQRVSSQGVSGQMVSRQARQLVGCQMESRSRVRCQLVSRHLVSRHLVSRQVVIRQPHSQTRSHGGVVMVGMEYIQVPDRRSFATSPAAVHRPCTDMKPKGESRAWSLYLSGKDVEQAHESPRVRMFKENDKISHSHGYAGHAVWMADKQSPFWLKQMARPRDDEGRLLVEPDKVPQGNAETDCRLGWEALRLSMLRMSAQRDRTAQRSISSTTSTSSPDSILGSAVDGATSSSAPGHAEEQPIKFTYSQSSQTTNQPIRTSQGDGDGSTGSLSPAMTTPEPVFKKPGLPASATKPRGRKAVPAPPLQWERSINPAELEKEMDLLITVTKPVSLPSLPPLSMARALSPDYLHMQRSPYGDPKWPPATYPPDFELAASKVKQWHKKGVKPSSARPSGRRRRKLGNVPKVHPRYLDQGSESTLNGGLYGNGSEAPVLPKWTPINSPSSES</sequence>
<evidence type="ECO:0000256" key="1">
    <source>
        <dbReference type="SAM" id="MobiDB-lite"/>
    </source>
</evidence>